<comment type="caution">
    <text evidence="1">The sequence shown here is derived from an EMBL/GenBank/DDBJ whole genome shotgun (WGS) entry which is preliminary data.</text>
</comment>
<accession>A0ABT0L658</accession>
<reference evidence="1 2" key="1">
    <citation type="submission" date="2022-01" db="EMBL/GenBank/DDBJ databases">
        <title>Whole genome-based taxonomy of the Shewanellaceae.</title>
        <authorList>
            <person name="Martin-Rodriguez A.J."/>
        </authorList>
    </citation>
    <scope>NUCLEOTIDE SEQUENCE [LARGE SCALE GENOMIC DNA]</scope>
    <source>
        <strain evidence="1 2">DSM 17177</strain>
    </source>
</reference>
<dbReference type="SUPFAM" id="SSF69635">
    <property type="entry name" value="Type III secretory system chaperone-like"/>
    <property type="match status" value="1"/>
</dbReference>
<dbReference type="Pfam" id="PF03519">
    <property type="entry name" value="Invas_SpaK"/>
    <property type="match status" value="1"/>
</dbReference>
<organism evidence="1 2">
    <name type="scientific">Shewanella surugensis</name>
    <dbReference type="NCBI Taxonomy" id="212020"/>
    <lineage>
        <taxon>Bacteria</taxon>
        <taxon>Pseudomonadati</taxon>
        <taxon>Pseudomonadota</taxon>
        <taxon>Gammaproteobacteria</taxon>
        <taxon>Alteromonadales</taxon>
        <taxon>Shewanellaceae</taxon>
        <taxon>Shewanella</taxon>
    </lineage>
</organism>
<evidence type="ECO:0000313" key="2">
    <source>
        <dbReference type="Proteomes" id="UP001203423"/>
    </source>
</evidence>
<protein>
    <submittedName>
        <fullName evidence="1">Uncharacterized protein</fullName>
    </submittedName>
</protein>
<name>A0ABT0L658_9GAMM</name>
<dbReference type="CDD" id="cd17035">
    <property type="entry name" value="T3SC_IB_Spa15-like"/>
    <property type="match status" value="1"/>
</dbReference>
<proteinExistence type="predicted"/>
<dbReference type="EMBL" id="JAKIKS010000002">
    <property type="protein sequence ID" value="MCL1123164.1"/>
    <property type="molecule type" value="Genomic_DNA"/>
</dbReference>
<dbReference type="PRINTS" id="PR01305">
    <property type="entry name" value="SSPAKPROTEIN"/>
</dbReference>
<gene>
    <name evidence="1" type="ORF">L2764_01380</name>
</gene>
<dbReference type="Gene3D" id="3.30.1460.10">
    <property type="match status" value="1"/>
</dbReference>
<evidence type="ECO:0000313" key="1">
    <source>
        <dbReference type="EMBL" id="MCL1123164.1"/>
    </source>
</evidence>
<sequence>MQTSTPLSFSQHYHQSLEYLVEQALLSLACPPEKLTGFRSHSSIHLEFDSLPNITLSIENDRLWLWSAFNDLTAALITQQAAEIFTLLQEPIPFLELEQAMLVKTPTGYELKALVDIACLHSPQNLGTIIEYFYQKIDAICHIFTSNR</sequence>
<keyword evidence="2" id="KW-1185">Reference proteome</keyword>
<dbReference type="InterPro" id="IPR003065">
    <property type="entry name" value="Invas_SpaK"/>
</dbReference>
<dbReference type="Proteomes" id="UP001203423">
    <property type="component" value="Unassembled WGS sequence"/>
</dbReference>
<dbReference type="RefSeq" id="WP_248938445.1">
    <property type="nucleotide sequence ID" value="NZ_JAKIKS010000002.1"/>
</dbReference>